<dbReference type="Gene3D" id="3.40.462.20">
    <property type="match status" value="1"/>
</dbReference>
<dbReference type="GO" id="GO:0071949">
    <property type="term" value="F:FAD binding"/>
    <property type="evidence" value="ECO:0007669"/>
    <property type="project" value="InterPro"/>
</dbReference>
<keyword evidence="5" id="KW-0560">Oxidoreductase</keyword>
<keyword evidence="4" id="KW-0274">FAD</keyword>
<dbReference type="InterPro" id="IPR050416">
    <property type="entry name" value="FAD-linked_Oxidoreductase"/>
</dbReference>
<comment type="similarity">
    <text evidence="2">Belongs to the oxygen-dependent FAD-linked oxidoreductase family.</text>
</comment>
<dbReference type="PROSITE" id="PS51387">
    <property type="entry name" value="FAD_PCMH"/>
    <property type="match status" value="1"/>
</dbReference>
<accession>A0AAU2A3U2</accession>
<evidence type="ECO:0000259" key="6">
    <source>
        <dbReference type="PROSITE" id="PS51387"/>
    </source>
</evidence>
<evidence type="ECO:0000256" key="4">
    <source>
        <dbReference type="ARBA" id="ARBA00022827"/>
    </source>
</evidence>
<dbReference type="AlphaFoldDB" id="A0AAU2A3U2"/>
<organism evidence="7">
    <name type="scientific">Streptomyces sp. NBC_00093</name>
    <dbReference type="NCBI Taxonomy" id="2975649"/>
    <lineage>
        <taxon>Bacteria</taxon>
        <taxon>Bacillati</taxon>
        <taxon>Actinomycetota</taxon>
        <taxon>Actinomycetes</taxon>
        <taxon>Kitasatosporales</taxon>
        <taxon>Streptomycetaceae</taxon>
        <taxon>Streptomyces</taxon>
    </lineage>
</organism>
<dbReference type="Gene3D" id="3.30.465.10">
    <property type="match status" value="1"/>
</dbReference>
<dbReference type="SUPFAM" id="SSF56176">
    <property type="entry name" value="FAD-binding/transporter-associated domain-like"/>
    <property type="match status" value="1"/>
</dbReference>
<evidence type="ECO:0000256" key="5">
    <source>
        <dbReference type="ARBA" id="ARBA00023002"/>
    </source>
</evidence>
<gene>
    <name evidence="7" type="ORF">OHA22_24720</name>
</gene>
<reference evidence="7" key="1">
    <citation type="submission" date="2022-10" db="EMBL/GenBank/DDBJ databases">
        <title>The complete genomes of actinobacterial strains from the NBC collection.</title>
        <authorList>
            <person name="Joergensen T.S."/>
            <person name="Alvarez Arevalo M."/>
            <person name="Sterndorff E.B."/>
            <person name="Faurdal D."/>
            <person name="Vuksanovic O."/>
            <person name="Mourched A.-S."/>
            <person name="Charusanti P."/>
            <person name="Shaw S."/>
            <person name="Blin K."/>
            <person name="Weber T."/>
        </authorList>
    </citation>
    <scope>NUCLEOTIDE SEQUENCE</scope>
    <source>
        <strain evidence="7">NBC_00093</strain>
    </source>
</reference>
<name>A0AAU2A3U2_9ACTN</name>
<sequence length="537" mass="57625">MNGISRRRFLATTTAAGTVAGGVTVAGAAPAHADGAAAFGPFDVTSADQQYTDLVRGFNQRWVGRPEYIRMAGSTGQVLTAVQEAVTAGKRISVRSGGHCYEPWVTDGSVKVVIDLSQLNQVSYDSAAQVFAVEPGATLIDVYKTLYKGWGVTLPGGTCPTVGVGGHVAGGGYGALSRRHGLIVDHLYGVEVVVVDANGKARLVRATREASDPNRGLWWAHTGGGGGNFGVVTRYLFRSPGATGTDPRKLLPKPPSTLLVSSVSWSWNDLAEAAFGRILKNYGAWCEANSVPGSPYSGLFSQLKPGPKAAGSFSLTTEIDATLPGADRLLDDFLTAVNSGTGVSFRVDERRTLPWLHAAEWPGFTGGGDPTNRFKGKSAYMRKGFTDAHIAAFYKHLTRADYPYPGALVMISSYGGQVNTVAPTATAVSQRNSVMKLMYVNFWRDEAQDAWHEAWIREFYRDVYAGTGGVPVSGDITDGCFVNYADGDLSDPDWNTSGVPWHDLYYGANFPRLQQIKAQWDPKNVFRHAQSIPLPAV</sequence>
<dbReference type="PANTHER" id="PTHR42973">
    <property type="entry name" value="BINDING OXIDOREDUCTASE, PUTATIVE (AFU_ORTHOLOGUE AFUA_1G17690)-RELATED"/>
    <property type="match status" value="1"/>
</dbReference>
<evidence type="ECO:0000313" key="7">
    <source>
        <dbReference type="EMBL" id="WTT18508.1"/>
    </source>
</evidence>
<dbReference type="InterPro" id="IPR006311">
    <property type="entry name" value="TAT_signal"/>
</dbReference>
<dbReference type="Pfam" id="PF08031">
    <property type="entry name" value="BBE"/>
    <property type="match status" value="1"/>
</dbReference>
<feature type="domain" description="FAD-binding PCMH-type" evidence="6">
    <location>
        <begin position="61"/>
        <end position="242"/>
    </location>
</feature>
<dbReference type="PROSITE" id="PS51318">
    <property type="entry name" value="TAT"/>
    <property type="match status" value="1"/>
</dbReference>
<evidence type="ECO:0000256" key="3">
    <source>
        <dbReference type="ARBA" id="ARBA00022630"/>
    </source>
</evidence>
<protein>
    <submittedName>
        <fullName evidence="7">FAD-binding oxidoreductase</fullName>
    </submittedName>
</protein>
<dbReference type="PANTHER" id="PTHR42973:SF39">
    <property type="entry name" value="FAD-BINDING PCMH-TYPE DOMAIN-CONTAINING PROTEIN"/>
    <property type="match status" value="1"/>
</dbReference>
<dbReference type="InterPro" id="IPR016166">
    <property type="entry name" value="FAD-bd_PCMH"/>
</dbReference>
<evidence type="ECO:0000256" key="2">
    <source>
        <dbReference type="ARBA" id="ARBA00005466"/>
    </source>
</evidence>
<dbReference type="Pfam" id="PF01565">
    <property type="entry name" value="FAD_binding_4"/>
    <property type="match status" value="1"/>
</dbReference>
<evidence type="ECO:0000256" key="1">
    <source>
        <dbReference type="ARBA" id="ARBA00001974"/>
    </source>
</evidence>
<dbReference type="GO" id="GO:0016491">
    <property type="term" value="F:oxidoreductase activity"/>
    <property type="evidence" value="ECO:0007669"/>
    <property type="project" value="UniProtKB-KW"/>
</dbReference>
<dbReference type="InterPro" id="IPR006094">
    <property type="entry name" value="Oxid_FAD_bind_N"/>
</dbReference>
<dbReference type="EMBL" id="CP108222">
    <property type="protein sequence ID" value="WTT18508.1"/>
    <property type="molecule type" value="Genomic_DNA"/>
</dbReference>
<proteinExistence type="inferred from homology"/>
<keyword evidence="3" id="KW-0285">Flavoprotein</keyword>
<dbReference type="InterPro" id="IPR016169">
    <property type="entry name" value="FAD-bd_PCMH_sub2"/>
</dbReference>
<dbReference type="InterPro" id="IPR012951">
    <property type="entry name" value="BBE"/>
</dbReference>
<dbReference type="InterPro" id="IPR036318">
    <property type="entry name" value="FAD-bd_PCMH-like_sf"/>
</dbReference>
<comment type="cofactor">
    <cofactor evidence="1">
        <name>FAD</name>
        <dbReference type="ChEBI" id="CHEBI:57692"/>
    </cofactor>
</comment>